<sequence length="169" mass="18253">MQPLGIVLMSVAAAISYGIVHDQITVRLCVEYFTIGHPPVFDTDDPTLLGLGWGVLATWWVGVLLGVPLAIVARVGSQPKRTVGSLVRPVLRLLVAMAASALVSGGVGYWLARNGMVFLVGPIAKEVPTDRHVMFLADLWAHAASYIMGFVGGLFVMVQIWRSRQRTVS</sequence>
<evidence type="ECO:0000313" key="2">
    <source>
        <dbReference type="EMBL" id="QEL19964.1"/>
    </source>
</evidence>
<name>A0A5C1ARV2_9BACT</name>
<dbReference type="Proteomes" id="UP000324974">
    <property type="component" value="Chromosome"/>
</dbReference>
<dbReference type="AlphaFoldDB" id="A0A5C1ARV2"/>
<evidence type="ECO:0000313" key="3">
    <source>
        <dbReference type="Proteomes" id="UP000324974"/>
    </source>
</evidence>
<evidence type="ECO:0000256" key="1">
    <source>
        <dbReference type="SAM" id="Phobius"/>
    </source>
</evidence>
<protein>
    <submittedName>
        <fullName evidence="2">Uncharacterized protein</fullName>
    </submittedName>
</protein>
<organism evidence="2 3">
    <name type="scientific">Limnoglobus roseus</name>
    <dbReference type="NCBI Taxonomy" id="2598579"/>
    <lineage>
        <taxon>Bacteria</taxon>
        <taxon>Pseudomonadati</taxon>
        <taxon>Planctomycetota</taxon>
        <taxon>Planctomycetia</taxon>
        <taxon>Gemmatales</taxon>
        <taxon>Gemmataceae</taxon>
        <taxon>Limnoglobus</taxon>
    </lineage>
</organism>
<feature type="transmembrane region" description="Helical" evidence="1">
    <location>
        <begin position="93"/>
        <end position="112"/>
    </location>
</feature>
<keyword evidence="1" id="KW-0812">Transmembrane</keyword>
<dbReference type="OrthoDB" id="6199135at2"/>
<keyword evidence="3" id="KW-1185">Reference proteome</keyword>
<reference evidence="3" key="1">
    <citation type="submission" date="2019-08" db="EMBL/GenBank/DDBJ databases">
        <title>Limnoglobus roseus gen. nov., sp. nov., a novel freshwater planctomycete with a giant genome from the family Gemmataceae.</title>
        <authorList>
            <person name="Kulichevskaya I.S."/>
            <person name="Naumoff D.G."/>
            <person name="Miroshnikov K."/>
            <person name="Ivanova A."/>
            <person name="Philippov D.A."/>
            <person name="Hakobyan A."/>
            <person name="Rijpstra I.C."/>
            <person name="Sinninghe Damste J.S."/>
            <person name="Liesack W."/>
            <person name="Dedysh S.N."/>
        </authorList>
    </citation>
    <scope>NUCLEOTIDE SEQUENCE [LARGE SCALE GENOMIC DNA]</scope>
    <source>
        <strain evidence="3">PX52</strain>
    </source>
</reference>
<dbReference type="EMBL" id="CP042425">
    <property type="protein sequence ID" value="QEL19964.1"/>
    <property type="molecule type" value="Genomic_DNA"/>
</dbReference>
<dbReference type="KEGG" id="lrs:PX52LOC_07048"/>
<keyword evidence="1" id="KW-1133">Transmembrane helix</keyword>
<proteinExistence type="predicted"/>
<gene>
    <name evidence="2" type="ORF">PX52LOC_07048</name>
</gene>
<feature type="transmembrane region" description="Helical" evidence="1">
    <location>
        <begin position="51"/>
        <end position="72"/>
    </location>
</feature>
<accession>A0A5C1ARV2</accession>
<keyword evidence="1" id="KW-0472">Membrane</keyword>
<dbReference type="RefSeq" id="WP_149114300.1">
    <property type="nucleotide sequence ID" value="NZ_CP042425.1"/>
</dbReference>
<feature type="transmembrane region" description="Helical" evidence="1">
    <location>
        <begin position="139"/>
        <end position="161"/>
    </location>
</feature>